<feature type="domain" description="Alcohol dehydrogenase-like N-terminal" evidence="5">
    <location>
        <begin position="23"/>
        <end position="140"/>
    </location>
</feature>
<evidence type="ECO:0000313" key="12">
    <source>
        <dbReference type="EMBL" id="CAB4952908.1"/>
    </source>
</evidence>
<dbReference type="GO" id="GO:0008270">
    <property type="term" value="F:zinc ion binding"/>
    <property type="evidence" value="ECO:0007669"/>
    <property type="project" value="InterPro"/>
</dbReference>
<dbReference type="EMBL" id="CAEZXC010000016">
    <property type="protein sequence ID" value="CAB4670972.1"/>
    <property type="molecule type" value="Genomic_DNA"/>
</dbReference>
<keyword evidence="2" id="KW-0862">Zinc</keyword>
<dbReference type="InterPro" id="IPR050129">
    <property type="entry name" value="Zn_alcohol_dh"/>
</dbReference>
<dbReference type="EMBL" id="CAEZUM010000013">
    <property type="protein sequence ID" value="CAB4595576.1"/>
    <property type="molecule type" value="Genomic_DNA"/>
</dbReference>
<gene>
    <name evidence="6" type="ORF">UFOPK1824_00336</name>
    <name evidence="7" type="ORF">UFOPK2340_00426</name>
    <name evidence="8" type="ORF">UFOPK2772_00440</name>
    <name evidence="9" type="ORF">UFOPK2850_00664</name>
    <name evidence="10" type="ORF">UFOPK3027_00229</name>
    <name evidence="11" type="ORF">UFOPK3256_01213</name>
    <name evidence="12" type="ORF">UFOPK3827_00679</name>
    <name evidence="13" type="ORF">UFOPK3982_00777</name>
    <name evidence="14" type="ORF">UFOPK4120_00399</name>
    <name evidence="15" type="ORF">UFOPK4404_00636</name>
</gene>
<evidence type="ECO:0000313" key="15">
    <source>
        <dbReference type="EMBL" id="CAB5071919.1"/>
    </source>
</evidence>
<evidence type="ECO:0000313" key="13">
    <source>
        <dbReference type="EMBL" id="CAB4986135.1"/>
    </source>
</evidence>
<dbReference type="SUPFAM" id="SSF51735">
    <property type="entry name" value="NAD(P)-binding Rossmann-fold domains"/>
    <property type="match status" value="1"/>
</dbReference>
<dbReference type="EMBL" id="CAFBNM010000005">
    <property type="protein sequence ID" value="CAB4952908.1"/>
    <property type="molecule type" value="Genomic_DNA"/>
</dbReference>
<dbReference type="InterPro" id="IPR036291">
    <property type="entry name" value="NAD(P)-bd_dom_sf"/>
</dbReference>
<dbReference type="PANTHER" id="PTHR43401:SF2">
    <property type="entry name" value="L-THREONINE 3-DEHYDROGENASE"/>
    <property type="match status" value="1"/>
</dbReference>
<evidence type="ECO:0000313" key="10">
    <source>
        <dbReference type="EMBL" id="CAB4795049.1"/>
    </source>
</evidence>
<dbReference type="PROSITE" id="PS00059">
    <property type="entry name" value="ADH_ZINC"/>
    <property type="match status" value="1"/>
</dbReference>
<evidence type="ECO:0000256" key="1">
    <source>
        <dbReference type="ARBA" id="ARBA00022723"/>
    </source>
</evidence>
<evidence type="ECO:0000313" key="8">
    <source>
        <dbReference type="EMBL" id="CAB4732809.1"/>
    </source>
</evidence>
<evidence type="ECO:0000259" key="5">
    <source>
        <dbReference type="Pfam" id="PF08240"/>
    </source>
</evidence>
<reference evidence="14" key="1">
    <citation type="submission" date="2020-05" db="EMBL/GenBank/DDBJ databases">
        <authorList>
            <person name="Chiriac C."/>
            <person name="Salcher M."/>
            <person name="Ghai R."/>
            <person name="Kavagutti S V."/>
        </authorList>
    </citation>
    <scope>NUCLEOTIDE SEQUENCE</scope>
</reference>
<name>A0A6J7QDC5_9ZZZZ</name>
<feature type="domain" description="Alcohol dehydrogenase-like C-terminal" evidence="4">
    <location>
        <begin position="179"/>
        <end position="291"/>
    </location>
</feature>
<dbReference type="InterPro" id="IPR011032">
    <property type="entry name" value="GroES-like_sf"/>
</dbReference>
<proteinExistence type="predicted"/>
<evidence type="ECO:0000313" key="9">
    <source>
        <dbReference type="EMBL" id="CAB4754525.1"/>
    </source>
</evidence>
<dbReference type="InterPro" id="IPR002328">
    <property type="entry name" value="ADH_Zn_CS"/>
</dbReference>
<protein>
    <submittedName>
        <fullName evidence="14">Unannotated protein</fullName>
    </submittedName>
</protein>
<dbReference type="PANTHER" id="PTHR43401">
    <property type="entry name" value="L-THREONINE 3-DEHYDROGENASE"/>
    <property type="match status" value="1"/>
</dbReference>
<keyword evidence="3" id="KW-0560">Oxidoreductase</keyword>
<dbReference type="InterPro" id="IPR013149">
    <property type="entry name" value="ADH-like_C"/>
</dbReference>
<dbReference type="EMBL" id="CAFBOO010000005">
    <property type="protein sequence ID" value="CAB4986135.1"/>
    <property type="molecule type" value="Genomic_DNA"/>
</dbReference>
<accession>A0A6J7QDC5</accession>
<dbReference type="Gene3D" id="3.90.180.10">
    <property type="entry name" value="Medium-chain alcohol dehydrogenases, catalytic domain"/>
    <property type="match status" value="1"/>
</dbReference>
<evidence type="ECO:0000256" key="3">
    <source>
        <dbReference type="ARBA" id="ARBA00023002"/>
    </source>
</evidence>
<dbReference type="EMBL" id="CAFBPO010000003">
    <property type="protein sequence ID" value="CAB5013683.1"/>
    <property type="molecule type" value="Genomic_DNA"/>
</dbReference>
<evidence type="ECO:0000313" key="11">
    <source>
        <dbReference type="EMBL" id="CAB4844108.1"/>
    </source>
</evidence>
<dbReference type="GO" id="GO:0016491">
    <property type="term" value="F:oxidoreductase activity"/>
    <property type="evidence" value="ECO:0007669"/>
    <property type="project" value="UniProtKB-KW"/>
</dbReference>
<dbReference type="EMBL" id="CAFAAN010000002">
    <property type="protein sequence ID" value="CAB4795049.1"/>
    <property type="molecule type" value="Genomic_DNA"/>
</dbReference>
<keyword evidence="1" id="KW-0479">Metal-binding</keyword>
<dbReference type="AlphaFoldDB" id="A0A6J7QDC5"/>
<dbReference type="SUPFAM" id="SSF50129">
    <property type="entry name" value="GroES-like"/>
    <property type="match status" value="1"/>
</dbReference>
<sequence length="338" mass="35891">MKALTITSPNNSVVKDVPEPIAGDKQVVIDITRVGICGTDQEFFTGEMVYLHSNQAKYPVQIGHEWCGVVSQIGNGVNPKWLGQRVTGDTMLGCGTCYRCTSGRQHICDDRYEIGIRNGWPGACAEKFLIPERALHALPDSIDDAIGALIEPAGNSLRAVEAALAGPGKEILIYGTGTIGLLCAQLAQAAGANVHLVGRNERTINLAHQIGIKNAGTEIVKPRTGFDGVIDATNHQTIPHEIVQAVEHGGRVVFIGISTKPSLIDSRDLALKDVTAVGILSGSPGLKGAIEIFARGEVDPRPLIAATISLNEVQDVFMGKRPQGAGDGPKIHIDPRIK</sequence>
<dbReference type="InterPro" id="IPR013154">
    <property type="entry name" value="ADH-like_N"/>
</dbReference>
<dbReference type="Gene3D" id="3.40.50.720">
    <property type="entry name" value="NAD(P)-binding Rossmann-like Domain"/>
    <property type="match status" value="1"/>
</dbReference>
<dbReference type="EMBL" id="CAFBQY010000005">
    <property type="protein sequence ID" value="CAB5071919.1"/>
    <property type="molecule type" value="Genomic_DNA"/>
</dbReference>
<evidence type="ECO:0000313" key="7">
    <source>
        <dbReference type="EMBL" id="CAB4670972.1"/>
    </source>
</evidence>
<evidence type="ECO:0000313" key="14">
    <source>
        <dbReference type="EMBL" id="CAB5013683.1"/>
    </source>
</evidence>
<dbReference type="EMBL" id="CAEZYT010000016">
    <property type="protein sequence ID" value="CAB4732809.1"/>
    <property type="molecule type" value="Genomic_DNA"/>
</dbReference>
<dbReference type="EMBL" id="CAFAZW010000021">
    <property type="protein sequence ID" value="CAB4844108.1"/>
    <property type="molecule type" value="Genomic_DNA"/>
</dbReference>
<evidence type="ECO:0000313" key="6">
    <source>
        <dbReference type="EMBL" id="CAB4595576.1"/>
    </source>
</evidence>
<organism evidence="14">
    <name type="scientific">freshwater metagenome</name>
    <dbReference type="NCBI Taxonomy" id="449393"/>
    <lineage>
        <taxon>unclassified sequences</taxon>
        <taxon>metagenomes</taxon>
        <taxon>ecological metagenomes</taxon>
    </lineage>
</organism>
<evidence type="ECO:0000256" key="2">
    <source>
        <dbReference type="ARBA" id="ARBA00022833"/>
    </source>
</evidence>
<dbReference type="Pfam" id="PF00107">
    <property type="entry name" value="ADH_zinc_N"/>
    <property type="match status" value="1"/>
</dbReference>
<dbReference type="Pfam" id="PF08240">
    <property type="entry name" value="ADH_N"/>
    <property type="match status" value="1"/>
</dbReference>
<dbReference type="EMBL" id="CAEZZH010000006">
    <property type="protein sequence ID" value="CAB4754525.1"/>
    <property type="molecule type" value="Genomic_DNA"/>
</dbReference>
<evidence type="ECO:0000259" key="4">
    <source>
        <dbReference type="Pfam" id="PF00107"/>
    </source>
</evidence>